<dbReference type="Proteomes" id="UP000028545">
    <property type="component" value="Unassembled WGS sequence"/>
</dbReference>
<evidence type="ECO:0000256" key="6">
    <source>
        <dbReference type="ARBA" id="ARBA00023098"/>
    </source>
</evidence>
<dbReference type="PANTHER" id="PTHR12497:SF0">
    <property type="entry name" value="TAFAZZIN"/>
    <property type="match status" value="1"/>
</dbReference>
<evidence type="ECO:0000256" key="4">
    <source>
        <dbReference type="ARBA" id="ARBA00022787"/>
    </source>
</evidence>
<evidence type="ECO:0000259" key="14">
    <source>
        <dbReference type="SMART" id="SM00563"/>
    </source>
</evidence>
<evidence type="ECO:0000313" key="16">
    <source>
        <dbReference type="Proteomes" id="UP000028545"/>
    </source>
</evidence>
<gene>
    <name evidence="15" type="ORF">SAPIO_CDS5393</name>
</gene>
<dbReference type="VEuPathDB" id="FungiDB:SAPIO_CDS5393"/>
<dbReference type="InterPro" id="IPR000872">
    <property type="entry name" value="Tafazzin"/>
</dbReference>
<comment type="catalytic activity">
    <reaction evidence="11">
        <text>1'-[1,2-diacyl-sn-glycero-3-phospho],3'-[1-acyl-sn-glycero-3-phospho]-glycerol + a 1,2-diacyl-sn-glycero-3-phosphocholine = a cardiolipin + a 1-acyl-sn-glycero-3-phosphocholine</text>
        <dbReference type="Rhea" id="RHEA:33731"/>
        <dbReference type="ChEBI" id="CHEBI:57643"/>
        <dbReference type="ChEBI" id="CHEBI:58168"/>
        <dbReference type="ChEBI" id="CHEBI:62237"/>
        <dbReference type="ChEBI" id="CHEBI:64743"/>
    </reaction>
    <physiologicalReaction direction="left-to-right" evidence="11">
        <dbReference type="Rhea" id="RHEA:33732"/>
    </physiologicalReaction>
    <physiologicalReaction direction="right-to-left" evidence="11">
        <dbReference type="Rhea" id="RHEA:33733"/>
    </physiologicalReaction>
</comment>
<evidence type="ECO:0000256" key="2">
    <source>
        <dbReference type="ARBA" id="ARBA00010524"/>
    </source>
</evidence>
<dbReference type="SMART" id="SM00563">
    <property type="entry name" value="PlsC"/>
    <property type="match status" value="1"/>
</dbReference>
<comment type="subcellular location">
    <subcellularLocation>
        <location evidence="1">Mitochondrion inner membrane</location>
        <topology evidence="1">Peripheral membrane protein</topology>
        <orientation evidence="1">Intermembrane side</orientation>
    </subcellularLocation>
    <subcellularLocation>
        <location evidence="10">Mitochondrion outer membrane</location>
        <topology evidence="10">Peripheral membrane protein</topology>
        <orientation evidence="10">Intermembrane side</orientation>
    </subcellularLocation>
</comment>
<dbReference type="EMBL" id="JOWA01000098">
    <property type="protein sequence ID" value="KEZ42946.1"/>
    <property type="molecule type" value="Genomic_DNA"/>
</dbReference>
<name>A0A084G6I4_PSEDA</name>
<evidence type="ECO:0000256" key="13">
    <source>
        <dbReference type="SAM" id="MobiDB-lite"/>
    </source>
</evidence>
<feature type="region of interest" description="Disordered" evidence="13">
    <location>
        <begin position="333"/>
        <end position="357"/>
    </location>
</feature>
<dbReference type="GO" id="GO:0035965">
    <property type="term" value="P:cardiolipin acyl-chain remodeling"/>
    <property type="evidence" value="ECO:0007669"/>
    <property type="project" value="EnsemblFungi"/>
</dbReference>
<evidence type="ECO:0000256" key="3">
    <source>
        <dbReference type="ARBA" id="ARBA00022679"/>
    </source>
</evidence>
<keyword evidence="7" id="KW-0496">Mitochondrion</keyword>
<keyword evidence="3 15" id="KW-0808">Transferase</keyword>
<dbReference type="PRINTS" id="PR00979">
    <property type="entry name" value="TAFAZZIN"/>
</dbReference>
<evidence type="ECO:0000256" key="11">
    <source>
        <dbReference type="ARBA" id="ARBA00047906"/>
    </source>
</evidence>
<evidence type="ECO:0000256" key="9">
    <source>
        <dbReference type="ARBA" id="ARBA00023315"/>
    </source>
</evidence>
<dbReference type="CDD" id="cd07989">
    <property type="entry name" value="LPLAT_AGPAT-like"/>
    <property type="match status" value="1"/>
</dbReference>
<dbReference type="KEGG" id="sapo:SAPIO_CDS5393"/>
<keyword evidence="6" id="KW-0443">Lipid metabolism</keyword>
<evidence type="ECO:0000256" key="1">
    <source>
        <dbReference type="ARBA" id="ARBA00004137"/>
    </source>
</evidence>
<dbReference type="PANTHER" id="PTHR12497">
    <property type="entry name" value="TAZ PROTEIN TAFAZZIN"/>
    <property type="match status" value="1"/>
</dbReference>
<dbReference type="GO" id="GO:0047184">
    <property type="term" value="F:1-acylglycerophosphocholine O-acyltransferase activity"/>
    <property type="evidence" value="ECO:0007669"/>
    <property type="project" value="EnsemblFungi"/>
</dbReference>
<reference evidence="15 16" key="1">
    <citation type="journal article" date="2014" name="Genome Announc.">
        <title>Draft genome sequence of the pathogenic fungus Scedosporium apiospermum.</title>
        <authorList>
            <person name="Vandeputte P."/>
            <person name="Ghamrawi S."/>
            <person name="Rechenmann M."/>
            <person name="Iltis A."/>
            <person name="Giraud S."/>
            <person name="Fleury M."/>
            <person name="Thornton C."/>
            <person name="Delhaes L."/>
            <person name="Meyer W."/>
            <person name="Papon N."/>
            <person name="Bouchara J.P."/>
        </authorList>
    </citation>
    <scope>NUCLEOTIDE SEQUENCE [LARGE SCALE GENOMIC DNA]</scope>
    <source>
        <strain evidence="15 16">IHEM 14462</strain>
    </source>
</reference>
<dbReference type="GO" id="GO:0005741">
    <property type="term" value="C:mitochondrial outer membrane"/>
    <property type="evidence" value="ECO:0007669"/>
    <property type="project" value="UniProtKB-SubCell"/>
</dbReference>
<keyword evidence="9 15" id="KW-0012">Acyltransferase</keyword>
<dbReference type="SUPFAM" id="SSF69593">
    <property type="entry name" value="Glycerol-3-phosphate (1)-acyltransferase"/>
    <property type="match status" value="1"/>
</dbReference>
<evidence type="ECO:0000256" key="12">
    <source>
        <dbReference type="RuleBase" id="RU365062"/>
    </source>
</evidence>
<comment type="similarity">
    <text evidence="2 12">Belongs to the taffazin family.</text>
</comment>
<dbReference type="GO" id="GO:0005743">
    <property type="term" value="C:mitochondrial inner membrane"/>
    <property type="evidence" value="ECO:0007669"/>
    <property type="project" value="UniProtKB-SubCell"/>
</dbReference>
<feature type="compositionally biased region" description="Basic and acidic residues" evidence="13">
    <location>
        <begin position="334"/>
        <end position="357"/>
    </location>
</feature>
<evidence type="ECO:0000256" key="5">
    <source>
        <dbReference type="ARBA" id="ARBA00022792"/>
    </source>
</evidence>
<dbReference type="Pfam" id="PF01553">
    <property type="entry name" value="Acyltransferase"/>
    <property type="match status" value="1"/>
</dbReference>
<dbReference type="OrthoDB" id="193467at2759"/>
<dbReference type="InterPro" id="IPR002123">
    <property type="entry name" value="Plipid/glycerol_acylTrfase"/>
</dbReference>
<protein>
    <recommendedName>
        <fullName evidence="12">Tafazzin family protein</fullName>
    </recommendedName>
</protein>
<dbReference type="OMA" id="IMRYFKW"/>
<sequence>MSKGLGLRRPQPGALWRFGSTAVMGLTVMLCKGFIYGLNRAHTEGYEDFVKILEKRKREGRKRGLITACNHISVLDDPLIWGILPLRYAFDPWNLRWSLGAQDICFKNNASATFFSLGQVLPTHRLKHSPKGGIYQPTITEAIHLLSNAPSSPAPSPSSSSSTPPPYPHPHLSWVHIFPEGCVHQHPTSSLRYFKWGISRLILESDPTPDFVPMFIDGTQRLMPEDRKFPRFLPRVGKDLRIAFGEQVDVRDVFGELVDRWRRIRHLVEPPAAPTDSGDIISPLGPPPNVDADVWREAVEVRIETARRVRVEVMKLRRSLGYPDDDEALGLAETWKKEKEESPRTSTLGEDHVSSKR</sequence>
<dbReference type="GO" id="GO:0042773">
    <property type="term" value="P:ATP synthesis coupled electron transport"/>
    <property type="evidence" value="ECO:0007669"/>
    <property type="project" value="EnsemblFungi"/>
</dbReference>
<feature type="domain" description="Phospholipid/glycerol acyltransferase" evidence="14">
    <location>
        <begin position="65"/>
        <end position="219"/>
    </location>
</feature>
<evidence type="ECO:0000313" key="15">
    <source>
        <dbReference type="EMBL" id="KEZ42946.1"/>
    </source>
</evidence>
<evidence type="ECO:0000256" key="10">
    <source>
        <dbReference type="ARBA" id="ARBA00024323"/>
    </source>
</evidence>
<evidence type="ECO:0000256" key="7">
    <source>
        <dbReference type="ARBA" id="ARBA00023128"/>
    </source>
</evidence>
<accession>A0A084G6I4</accession>
<dbReference type="GO" id="GO:0097250">
    <property type="term" value="P:mitochondrial respirasome assembly"/>
    <property type="evidence" value="ECO:0007669"/>
    <property type="project" value="EnsemblFungi"/>
</dbReference>
<comment type="caution">
    <text evidence="15">The sequence shown here is derived from an EMBL/GenBank/DDBJ whole genome shotgun (WGS) entry which is preliminary data.</text>
</comment>
<dbReference type="RefSeq" id="XP_016642745.1">
    <property type="nucleotide sequence ID" value="XM_016787730.1"/>
</dbReference>
<dbReference type="HOGENOM" id="CLU_046747_1_0_1"/>
<dbReference type="GO" id="GO:0007007">
    <property type="term" value="P:inner mitochondrial membrane organization"/>
    <property type="evidence" value="ECO:0007669"/>
    <property type="project" value="EnsemblFungi"/>
</dbReference>
<proteinExistence type="inferred from homology"/>
<keyword evidence="4" id="KW-1000">Mitochondrion outer membrane</keyword>
<dbReference type="AlphaFoldDB" id="A0A084G6I4"/>
<keyword evidence="8" id="KW-0472">Membrane</keyword>
<keyword evidence="5" id="KW-0999">Mitochondrion inner membrane</keyword>
<dbReference type="GO" id="GO:0008654">
    <property type="term" value="P:phospholipid biosynthetic process"/>
    <property type="evidence" value="ECO:0007669"/>
    <property type="project" value="EnsemblFungi"/>
</dbReference>
<evidence type="ECO:0000256" key="8">
    <source>
        <dbReference type="ARBA" id="ARBA00023136"/>
    </source>
</evidence>
<keyword evidence="16" id="KW-1185">Reference proteome</keyword>
<dbReference type="GeneID" id="27724465"/>
<organism evidence="15 16">
    <name type="scientific">Pseudallescheria apiosperma</name>
    <name type="common">Scedosporium apiospermum</name>
    <dbReference type="NCBI Taxonomy" id="563466"/>
    <lineage>
        <taxon>Eukaryota</taxon>
        <taxon>Fungi</taxon>
        <taxon>Dikarya</taxon>
        <taxon>Ascomycota</taxon>
        <taxon>Pezizomycotina</taxon>
        <taxon>Sordariomycetes</taxon>
        <taxon>Hypocreomycetidae</taxon>
        <taxon>Microascales</taxon>
        <taxon>Microascaceae</taxon>
        <taxon>Scedosporium</taxon>
    </lineage>
</organism>